<dbReference type="AlphaFoldDB" id="A0A2X0QVX4"/>
<name>A0A2X0QVX4_9PROT</name>
<reference evidence="1" key="1">
    <citation type="submission" date="2018-05" db="EMBL/GenBank/DDBJ databases">
        <authorList>
            <person name="Lanie J.A."/>
            <person name="Ng W.-L."/>
            <person name="Kazmierczak K.M."/>
            <person name="Andrzejewski T.M."/>
            <person name="Davidsen T.M."/>
            <person name="Wayne K.J."/>
            <person name="Tettelin H."/>
            <person name="Glass J.I."/>
            <person name="Rusch D."/>
            <person name="Podicherti R."/>
            <person name="Tsui H.-C.T."/>
            <person name="Winkler M.E."/>
        </authorList>
    </citation>
    <scope>NUCLEOTIDE SEQUENCE</scope>
    <source>
        <strain evidence="1">KNB</strain>
    </source>
</reference>
<dbReference type="EMBL" id="LS423452">
    <property type="protein sequence ID" value="SPS05738.1"/>
    <property type="molecule type" value="Genomic_DNA"/>
</dbReference>
<protein>
    <submittedName>
        <fullName evidence="1">Uncharacterized protein</fullName>
    </submittedName>
</protein>
<gene>
    <name evidence="1" type="ORF">NITFAB_1328</name>
</gene>
<organism evidence="1">
    <name type="scientific">Candidatus Nitrotoga fabula</name>
    <dbReference type="NCBI Taxonomy" id="2182327"/>
    <lineage>
        <taxon>Bacteria</taxon>
        <taxon>Pseudomonadati</taxon>
        <taxon>Pseudomonadota</taxon>
        <taxon>Betaproteobacteria</taxon>
        <taxon>Nitrosomonadales</taxon>
        <taxon>Gallionellaceae</taxon>
        <taxon>Candidatus Nitrotoga</taxon>
    </lineage>
</organism>
<evidence type="ECO:0000313" key="1">
    <source>
        <dbReference type="EMBL" id="SPS05738.1"/>
    </source>
</evidence>
<sequence length="122" mass="14092">MVDDLILMVAYAICRNPEIFTRVNTFTENAALNGHRLNIYDDLGMEQRMGLYETLKLARYLPKLTFCLFEQTGLTSSISHLREYQMECEVTHTVFIREYSAWHPGSGWVTKGNLDLLGRTLL</sequence>
<proteinExistence type="predicted"/>
<accession>A0A2X0QVX4</accession>